<dbReference type="PANTHER" id="PTHR14879:SF5">
    <property type="entry name" value="RING-TYPE DOMAIN-CONTAINING PROTEIN"/>
    <property type="match status" value="1"/>
</dbReference>
<dbReference type="PROSITE" id="PS50089">
    <property type="entry name" value="ZF_RING_2"/>
    <property type="match status" value="1"/>
</dbReference>
<evidence type="ECO:0000256" key="5">
    <source>
        <dbReference type="SAM" id="Phobius"/>
    </source>
</evidence>
<comment type="caution">
    <text evidence="8">The sequence shown here is derived from an EMBL/GenBank/DDBJ whole genome shotgun (WGS) entry which is preliminary data.</text>
</comment>
<evidence type="ECO:0000313" key="8">
    <source>
        <dbReference type="EMBL" id="CAF1139853.1"/>
    </source>
</evidence>
<gene>
    <name evidence="10" type="ORF">FNK824_LOCUS20536</name>
    <name evidence="9" type="ORF">OTI717_LOCUS14465</name>
    <name evidence="7" type="ORF">RFH988_LOCUS19056</name>
    <name evidence="8" type="ORF">SEV965_LOCUS17875</name>
</gene>
<keyword evidence="1" id="KW-0479">Metal-binding</keyword>
<dbReference type="GO" id="GO:0008270">
    <property type="term" value="F:zinc ion binding"/>
    <property type="evidence" value="ECO:0007669"/>
    <property type="project" value="UniProtKB-KW"/>
</dbReference>
<dbReference type="FunFam" id="1.10.1170.10:FF:000002">
    <property type="entry name" value="Baculoviral IAP repeat containing 7"/>
    <property type="match status" value="1"/>
</dbReference>
<dbReference type="EMBL" id="CAJOAX010001618">
    <property type="protein sequence ID" value="CAF3731396.1"/>
    <property type="molecule type" value="Genomic_DNA"/>
</dbReference>
<dbReference type="SMART" id="SM00184">
    <property type="entry name" value="RING"/>
    <property type="match status" value="1"/>
</dbReference>
<evidence type="ECO:0000313" key="10">
    <source>
        <dbReference type="EMBL" id="CAF3900290.1"/>
    </source>
</evidence>
<keyword evidence="3" id="KW-0862">Zinc</keyword>
<evidence type="ECO:0000256" key="3">
    <source>
        <dbReference type="ARBA" id="ARBA00022833"/>
    </source>
</evidence>
<evidence type="ECO:0000259" key="6">
    <source>
        <dbReference type="PROSITE" id="PS50089"/>
    </source>
</evidence>
<dbReference type="InterPro" id="IPR051728">
    <property type="entry name" value="RING-FYVE_E3_ubiquitin-ligase"/>
</dbReference>
<keyword evidence="5" id="KW-0812">Transmembrane</keyword>
<evidence type="ECO:0000256" key="1">
    <source>
        <dbReference type="ARBA" id="ARBA00022723"/>
    </source>
</evidence>
<evidence type="ECO:0000313" key="11">
    <source>
        <dbReference type="Proteomes" id="UP000663889"/>
    </source>
</evidence>
<sequence length="148" mass="17569">MINLLLSDKIDIMISICLIIISFYFLKKFLIPQFIDIKKNNVTNINHDNNRNNANNDDDDDYLFQFNIDKRSLRPSYARFMRRKLQQELTNDSCLCIICYNNRKNIVLLPCRHLCVCVTCSKQLWNNTQKQTCPICRNQVDNLLEIFV</sequence>
<proteinExistence type="predicted"/>
<keyword evidence="5" id="KW-1133">Transmembrane helix</keyword>
<dbReference type="InterPro" id="IPR013083">
    <property type="entry name" value="Znf_RING/FYVE/PHD"/>
</dbReference>
<dbReference type="Proteomes" id="UP000663882">
    <property type="component" value="Unassembled WGS sequence"/>
</dbReference>
<keyword evidence="5" id="KW-0472">Membrane</keyword>
<evidence type="ECO:0000256" key="4">
    <source>
        <dbReference type="PROSITE-ProRule" id="PRU00175"/>
    </source>
</evidence>
<accession>A0A814RXV7</accession>
<feature type="transmembrane region" description="Helical" evidence="5">
    <location>
        <begin position="12"/>
        <end position="30"/>
    </location>
</feature>
<evidence type="ECO:0000313" key="7">
    <source>
        <dbReference type="EMBL" id="CAF1095942.1"/>
    </source>
</evidence>
<reference evidence="8" key="1">
    <citation type="submission" date="2021-02" db="EMBL/GenBank/DDBJ databases">
        <authorList>
            <person name="Nowell W R."/>
        </authorList>
    </citation>
    <scope>NUCLEOTIDE SEQUENCE</scope>
</reference>
<dbReference type="EMBL" id="CAJOBE010003781">
    <property type="protein sequence ID" value="CAF3900290.1"/>
    <property type="molecule type" value="Genomic_DNA"/>
</dbReference>
<organism evidence="8 11">
    <name type="scientific">Rotaria sordida</name>
    <dbReference type="NCBI Taxonomy" id="392033"/>
    <lineage>
        <taxon>Eukaryota</taxon>
        <taxon>Metazoa</taxon>
        <taxon>Spiralia</taxon>
        <taxon>Gnathifera</taxon>
        <taxon>Rotifera</taxon>
        <taxon>Eurotatoria</taxon>
        <taxon>Bdelloidea</taxon>
        <taxon>Philodinida</taxon>
        <taxon>Philodinidae</taxon>
        <taxon>Rotaria</taxon>
    </lineage>
</organism>
<dbReference type="SUPFAM" id="SSF57850">
    <property type="entry name" value="RING/U-box"/>
    <property type="match status" value="1"/>
</dbReference>
<dbReference type="Proteomes" id="UP000663823">
    <property type="component" value="Unassembled WGS sequence"/>
</dbReference>
<feature type="domain" description="RING-type" evidence="6">
    <location>
        <begin position="96"/>
        <end position="137"/>
    </location>
</feature>
<protein>
    <recommendedName>
        <fullName evidence="6">RING-type domain-containing protein</fullName>
    </recommendedName>
</protein>
<dbReference type="EMBL" id="CAJNOU010001040">
    <property type="protein sequence ID" value="CAF1139853.1"/>
    <property type="molecule type" value="Genomic_DNA"/>
</dbReference>
<keyword evidence="2 4" id="KW-0863">Zinc-finger</keyword>
<dbReference type="EMBL" id="CAJNOO010001100">
    <property type="protein sequence ID" value="CAF1095942.1"/>
    <property type="molecule type" value="Genomic_DNA"/>
</dbReference>
<dbReference type="Proteomes" id="UP000663889">
    <property type="component" value="Unassembled WGS sequence"/>
</dbReference>
<dbReference type="PANTHER" id="PTHR14879">
    <property type="entry name" value="CASPASE REGULATOR, RING FINGER DOMAIN-CONTAINING"/>
    <property type="match status" value="1"/>
</dbReference>
<dbReference type="Proteomes" id="UP000663874">
    <property type="component" value="Unassembled WGS sequence"/>
</dbReference>
<evidence type="ECO:0000313" key="9">
    <source>
        <dbReference type="EMBL" id="CAF3731396.1"/>
    </source>
</evidence>
<name>A0A814RXV7_9BILA</name>
<dbReference type="Gene3D" id="3.30.40.10">
    <property type="entry name" value="Zinc/RING finger domain, C3HC4 (zinc finger)"/>
    <property type="match status" value="1"/>
</dbReference>
<dbReference type="AlphaFoldDB" id="A0A814RXV7"/>
<evidence type="ECO:0000256" key="2">
    <source>
        <dbReference type="ARBA" id="ARBA00022771"/>
    </source>
</evidence>
<dbReference type="OrthoDB" id="1711136at2759"/>
<dbReference type="Pfam" id="PF13920">
    <property type="entry name" value="zf-C3HC4_3"/>
    <property type="match status" value="1"/>
</dbReference>
<dbReference type="InterPro" id="IPR001841">
    <property type="entry name" value="Znf_RING"/>
</dbReference>